<sequence length="208" mass="23159">MAPQDKKWDDSAERDLCVAIILGNQELAKGRHNWPRISEIMTSLGYSFTKDAMSYVDYPPQSPLSPANLHRTPKANKPILQQKNSQHFSKTILKEFRARHSADATLESSPLSARKTKAAGKAATPAKKRARKIALEPALSKTFVSPEDEDDDLDVDSTPSKRPKKENANGLRLKKEEISTQSTVADNEEAFRAWSAQRSSTAESHPFD</sequence>
<feature type="compositionally biased region" description="Acidic residues" evidence="1">
    <location>
        <begin position="146"/>
        <end position="155"/>
    </location>
</feature>
<reference evidence="2 3" key="1">
    <citation type="journal article" date="2018" name="PLoS Pathog.">
        <title>Evolution of structural diversity of trichothecenes, a family of toxins produced by plant pathogenic and entomopathogenic fungi.</title>
        <authorList>
            <person name="Proctor R.H."/>
            <person name="McCormick S.P."/>
            <person name="Kim H.S."/>
            <person name="Cardoza R.E."/>
            <person name="Stanley A.M."/>
            <person name="Lindo L."/>
            <person name="Kelly A."/>
            <person name="Brown D.W."/>
            <person name="Lee T."/>
            <person name="Vaughan M.M."/>
            <person name="Alexander N.J."/>
            <person name="Busman M."/>
            <person name="Gutierrez S."/>
        </authorList>
    </citation>
    <scope>NUCLEOTIDE SEQUENCE [LARGE SCALE GENOMIC DNA]</scope>
    <source>
        <strain evidence="2 3">IBT 40837</strain>
    </source>
</reference>
<dbReference type="STRING" id="490622.A0A395NXY7"/>
<feature type="region of interest" description="Disordered" evidence="1">
    <location>
        <begin position="101"/>
        <end position="184"/>
    </location>
</feature>
<comment type="caution">
    <text evidence="2">The sequence shown here is derived from an EMBL/GenBank/DDBJ whole genome shotgun (WGS) entry which is preliminary data.</text>
</comment>
<dbReference type="OrthoDB" id="5231339at2759"/>
<evidence type="ECO:0000313" key="2">
    <source>
        <dbReference type="EMBL" id="RFU80945.1"/>
    </source>
</evidence>
<evidence type="ECO:0000313" key="3">
    <source>
        <dbReference type="Proteomes" id="UP000266272"/>
    </source>
</evidence>
<dbReference type="EMBL" id="PXOA01000076">
    <property type="protein sequence ID" value="RFU80945.1"/>
    <property type="molecule type" value="Genomic_DNA"/>
</dbReference>
<protein>
    <submittedName>
        <fullName evidence="2">Uncharacterized protein</fullName>
    </submittedName>
</protein>
<dbReference type="AlphaFoldDB" id="A0A395NXY7"/>
<dbReference type="Proteomes" id="UP000266272">
    <property type="component" value="Unassembled WGS sequence"/>
</dbReference>
<gene>
    <name evidence="2" type="ORF">TARUN_1230</name>
</gene>
<name>A0A395NXY7_TRIAR</name>
<proteinExistence type="predicted"/>
<evidence type="ECO:0000256" key="1">
    <source>
        <dbReference type="SAM" id="MobiDB-lite"/>
    </source>
</evidence>
<organism evidence="2 3">
    <name type="scientific">Trichoderma arundinaceum</name>
    <dbReference type="NCBI Taxonomy" id="490622"/>
    <lineage>
        <taxon>Eukaryota</taxon>
        <taxon>Fungi</taxon>
        <taxon>Dikarya</taxon>
        <taxon>Ascomycota</taxon>
        <taxon>Pezizomycotina</taxon>
        <taxon>Sordariomycetes</taxon>
        <taxon>Hypocreomycetidae</taxon>
        <taxon>Hypocreales</taxon>
        <taxon>Hypocreaceae</taxon>
        <taxon>Trichoderma</taxon>
    </lineage>
</organism>
<accession>A0A395NXY7</accession>
<keyword evidence="3" id="KW-1185">Reference proteome</keyword>